<proteinExistence type="inferred from homology"/>
<keyword evidence="2 5" id="KW-0285">Flavoprotein</keyword>
<evidence type="ECO:0000259" key="6">
    <source>
        <dbReference type="Pfam" id="PF00881"/>
    </source>
</evidence>
<dbReference type="PIRSF" id="PIRSF005426">
    <property type="entry name" value="Frp"/>
    <property type="match status" value="1"/>
</dbReference>
<keyword evidence="8" id="KW-1185">Reference proteome</keyword>
<dbReference type="Proteomes" id="UP000215506">
    <property type="component" value="Unassembled WGS sequence"/>
</dbReference>
<evidence type="ECO:0000256" key="2">
    <source>
        <dbReference type="ARBA" id="ARBA00022630"/>
    </source>
</evidence>
<dbReference type="PANTHER" id="PTHR43425:SF2">
    <property type="entry name" value="OXYGEN-INSENSITIVE NADPH NITROREDUCTASE"/>
    <property type="match status" value="1"/>
</dbReference>
<protein>
    <submittedName>
        <fullName evidence="7">FMN reductase (NADPH)</fullName>
        <ecNumber evidence="7">1.5.1.38</ecNumber>
    </submittedName>
</protein>
<evidence type="ECO:0000256" key="1">
    <source>
        <dbReference type="ARBA" id="ARBA00008366"/>
    </source>
</evidence>
<evidence type="ECO:0000313" key="7">
    <source>
        <dbReference type="EMBL" id="OXR41132.1"/>
    </source>
</evidence>
<dbReference type="PANTHER" id="PTHR43425">
    <property type="entry name" value="OXYGEN-INSENSITIVE NADPH NITROREDUCTASE"/>
    <property type="match status" value="1"/>
</dbReference>
<comment type="caution">
    <text evidence="7">The sequence shown here is derived from an EMBL/GenBank/DDBJ whole genome shotgun (WGS) entry which is preliminary data.</text>
</comment>
<keyword evidence="4 5" id="KW-0560">Oxidoreductase</keyword>
<dbReference type="EMBL" id="NGAF01000022">
    <property type="protein sequence ID" value="OXR41132.1"/>
    <property type="molecule type" value="Genomic_DNA"/>
</dbReference>
<gene>
    <name evidence="7" type="primary">nfrA1</name>
    <name evidence="7" type="ORF">B7C42_06727</name>
</gene>
<evidence type="ECO:0000256" key="5">
    <source>
        <dbReference type="PIRNR" id="PIRNR005426"/>
    </source>
</evidence>
<dbReference type="GO" id="GO:0052873">
    <property type="term" value="F:FMN reductase (NADPH) activity"/>
    <property type="evidence" value="ECO:0007669"/>
    <property type="project" value="UniProtKB-EC"/>
</dbReference>
<accession>A0A231GX29</accession>
<name>A0A231GX29_9NOCA</name>
<dbReference type="Gene3D" id="3.40.109.10">
    <property type="entry name" value="NADH Oxidase"/>
    <property type="match status" value="1"/>
</dbReference>
<dbReference type="InterPro" id="IPR000415">
    <property type="entry name" value="Nitroreductase-like"/>
</dbReference>
<dbReference type="Pfam" id="PF00881">
    <property type="entry name" value="Nitroreductase"/>
    <property type="match status" value="1"/>
</dbReference>
<dbReference type="RefSeq" id="WP_373282267.1">
    <property type="nucleotide sequence ID" value="NZ_JAAXOR010000002.1"/>
</dbReference>
<sequence length="271" mass="29414">MTTTNLHPVRGRYRDPELTSLARTNSVIELQLAHRSVRAFLDEPVGEEELTAIVAAAQSASTSSNLQAWSVVAVRDPARRDRLATLAGDQDFIRRAPLFLVWLADLGRIARLAAARQATVDATEYLESTILGFVDTSLAAQNAVIAAESLGLGTVFVGGIRNNPDGVAAELNLPDRVFAAFGLAVGVPDPAESAGVKPRLPQRAVLHHDVYDAAGDAVIDDYDARLTEYNAEYGRSSGWIATVLQRLADRDSLKGRHRLREHLRRQGFPSV</sequence>
<evidence type="ECO:0000313" key="8">
    <source>
        <dbReference type="Proteomes" id="UP000215506"/>
    </source>
</evidence>
<dbReference type="AlphaFoldDB" id="A0A231GX29"/>
<dbReference type="SUPFAM" id="SSF55469">
    <property type="entry name" value="FMN-dependent nitroreductase-like"/>
    <property type="match status" value="1"/>
</dbReference>
<feature type="domain" description="Nitroreductase" evidence="6">
    <location>
        <begin position="34"/>
        <end position="183"/>
    </location>
</feature>
<evidence type="ECO:0000256" key="4">
    <source>
        <dbReference type="ARBA" id="ARBA00023002"/>
    </source>
</evidence>
<keyword evidence="3 5" id="KW-0288">FMN</keyword>
<organism evidence="7 8">
    <name type="scientific">Nocardia cerradoensis</name>
    <dbReference type="NCBI Taxonomy" id="85688"/>
    <lineage>
        <taxon>Bacteria</taxon>
        <taxon>Bacillati</taxon>
        <taxon>Actinomycetota</taxon>
        <taxon>Actinomycetes</taxon>
        <taxon>Mycobacteriales</taxon>
        <taxon>Nocardiaceae</taxon>
        <taxon>Nocardia</taxon>
    </lineage>
</organism>
<keyword evidence="5" id="KW-0521">NADP</keyword>
<dbReference type="CDD" id="cd02146">
    <property type="entry name" value="NfsA-like"/>
    <property type="match status" value="1"/>
</dbReference>
<evidence type="ECO:0000256" key="3">
    <source>
        <dbReference type="ARBA" id="ARBA00022643"/>
    </source>
</evidence>
<dbReference type="EC" id="1.5.1.38" evidence="7"/>
<dbReference type="InterPro" id="IPR029479">
    <property type="entry name" value="Nitroreductase"/>
</dbReference>
<dbReference type="InterPro" id="IPR016446">
    <property type="entry name" value="Flavin_OxRdtase_Frp"/>
</dbReference>
<comment type="similarity">
    <text evidence="1 5">Belongs to the flavin oxidoreductase frp family.</text>
</comment>
<reference evidence="7 8" key="1">
    <citation type="submission" date="2017-07" db="EMBL/GenBank/DDBJ databases">
        <title>First draft Genome Sequence of Nocardia cerradoensis isolated from human infection.</title>
        <authorList>
            <person name="Carrasco G."/>
        </authorList>
    </citation>
    <scope>NUCLEOTIDE SEQUENCE [LARGE SCALE GENOMIC DNA]</scope>
    <source>
        <strain evidence="7 8">CNM20130759</strain>
    </source>
</reference>